<reference evidence="1 2" key="1">
    <citation type="submission" date="2020-08" db="EMBL/GenBank/DDBJ databases">
        <title>Genomic Encyclopedia of Type Strains, Phase IV (KMG-IV): sequencing the most valuable type-strain genomes for metagenomic binning, comparative biology and taxonomic classification.</title>
        <authorList>
            <person name="Goeker M."/>
        </authorList>
    </citation>
    <scope>NUCLEOTIDE SEQUENCE [LARGE SCALE GENOMIC DNA]</scope>
    <source>
        <strain evidence="1 2">DSM 25620</strain>
    </source>
</reference>
<name>A0A7W8AJD7_9HYPH</name>
<dbReference type="EMBL" id="JACHIL010000003">
    <property type="protein sequence ID" value="MBB5091462.1"/>
    <property type="molecule type" value="Genomic_DNA"/>
</dbReference>
<gene>
    <name evidence="1" type="ORF">HNQ68_002003</name>
</gene>
<evidence type="ECO:0000313" key="2">
    <source>
        <dbReference type="Proteomes" id="UP000531231"/>
    </source>
</evidence>
<organism evidence="1 2">
    <name type="scientific">Pseudochrobactrum saccharolyticum</name>
    <dbReference type="NCBI Taxonomy" id="354352"/>
    <lineage>
        <taxon>Bacteria</taxon>
        <taxon>Pseudomonadati</taxon>
        <taxon>Pseudomonadota</taxon>
        <taxon>Alphaproteobacteria</taxon>
        <taxon>Hyphomicrobiales</taxon>
        <taxon>Brucellaceae</taxon>
        <taxon>Pseudochrobactrum</taxon>
    </lineage>
</organism>
<comment type="caution">
    <text evidence="1">The sequence shown here is derived from an EMBL/GenBank/DDBJ whole genome shotgun (WGS) entry which is preliminary data.</text>
</comment>
<dbReference type="Proteomes" id="UP000531231">
    <property type="component" value="Unassembled WGS sequence"/>
</dbReference>
<dbReference type="AlphaFoldDB" id="A0A7W8AJD7"/>
<keyword evidence="2" id="KW-1185">Reference proteome</keyword>
<evidence type="ECO:0000313" key="1">
    <source>
        <dbReference type="EMBL" id="MBB5091462.1"/>
    </source>
</evidence>
<proteinExistence type="predicted"/>
<sequence length="43" mass="4823">MKYGYLILIVVLLMLLVWVVNKPSKPTVGTQEAPHSLQTTPEN</sequence>
<accession>A0A7W8AJD7</accession>
<protein>
    <submittedName>
        <fullName evidence="1">Uncharacterized protein</fullName>
    </submittedName>
</protein>